<reference evidence="2" key="1">
    <citation type="journal article" date="2024" name="Proc. Natl. Acad. Sci. U.S.A.">
        <title>Extraordinary preservation of gene collinearity over three hundred million years revealed in homosporous lycophytes.</title>
        <authorList>
            <person name="Li C."/>
            <person name="Wickell D."/>
            <person name="Kuo L.Y."/>
            <person name="Chen X."/>
            <person name="Nie B."/>
            <person name="Liao X."/>
            <person name="Peng D."/>
            <person name="Ji J."/>
            <person name="Jenkins J."/>
            <person name="Williams M."/>
            <person name="Shu S."/>
            <person name="Plott C."/>
            <person name="Barry K."/>
            <person name="Rajasekar S."/>
            <person name="Grimwood J."/>
            <person name="Han X."/>
            <person name="Sun S."/>
            <person name="Hou Z."/>
            <person name="He W."/>
            <person name="Dai G."/>
            <person name="Sun C."/>
            <person name="Schmutz J."/>
            <person name="Leebens-Mack J.H."/>
            <person name="Li F.W."/>
            <person name="Wang L."/>
        </authorList>
    </citation>
    <scope>NUCLEOTIDE SEQUENCE [LARGE SCALE GENOMIC DNA]</scope>
    <source>
        <strain evidence="2">cv. PW_Plant_1</strain>
    </source>
</reference>
<organism evidence="1 2">
    <name type="scientific">Diphasiastrum complanatum</name>
    <name type="common">Issler's clubmoss</name>
    <name type="synonym">Lycopodium complanatum</name>
    <dbReference type="NCBI Taxonomy" id="34168"/>
    <lineage>
        <taxon>Eukaryota</taxon>
        <taxon>Viridiplantae</taxon>
        <taxon>Streptophyta</taxon>
        <taxon>Embryophyta</taxon>
        <taxon>Tracheophyta</taxon>
        <taxon>Lycopodiopsida</taxon>
        <taxon>Lycopodiales</taxon>
        <taxon>Lycopodiaceae</taxon>
        <taxon>Lycopodioideae</taxon>
        <taxon>Diphasiastrum</taxon>
    </lineage>
</organism>
<protein>
    <submittedName>
        <fullName evidence="1">Uncharacterized protein</fullName>
    </submittedName>
</protein>
<evidence type="ECO:0000313" key="1">
    <source>
        <dbReference type="EMBL" id="KAJ7540998.1"/>
    </source>
</evidence>
<proteinExistence type="predicted"/>
<dbReference type="EMBL" id="CM055101">
    <property type="protein sequence ID" value="KAJ7540998.1"/>
    <property type="molecule type" value="Genomic_DNA"/>
</dbReference>
<sequence length="542" mass="60553">MSIESSSDDQYGELLAWGASMGITDAPLSEQKTHGAGQIGLSSLCLGHCLCIASFPAAGGCVWFLFFPFRRGLAAMRDLSEGELILRVPGQALMSSKTARQDPRLKKILDSFPALSSSQILTIHLLSEIAKGSTSQWYAYLVHLPRVHHTLSYFCSFEAEELQEDDAICTAKSAAQKAYADWEAARPVILKMGLSHRFATLKAWLWAAATVSSRSLHVPWDEAGALCPIGDFFNYAPPGQHEANVVSDSPHSSEKEQQLDDEQSGFGLSMRERLRDGGYDTNLGAYCFYARQQYKKGQQVLLCYGQYNDLELLEYYGFLLPHNPNNMVYLLPPDPLEFGHSNLGASSQHLACRTRFHLMANGNPSFSLLAAMRLSAASPALRKSHGYHALSGQQLSIEVDNDVYRWLSEKCQKLLAKFPTISQEDIVLVKILSACCDSNGSQTVSAFLNELSKGRKPFPDFIDKDLLTYSPTVLENVIKQLLQMMKVEGFKKGFSDHTKIAYAFERWKAAIQWRLSHKAVLERCIQYSNRKLLLLNKELLDR</sequence>
<keyword evidence="2" id="KW-1185">Reference proteome</keyword>
<accession>A0ACC2CGF9</accession>
<evidence type="ECO:0000313" key="2">
    <source>
        <dbReference type="Proteomes" id="UP001162992"/>
    </source>
</evidence>
<gene>
    <name evidence="1" type="ORF">O6H91_10G040400</name>
</gene>
<dbReference type="Proteomes" id="UP001162992">
    <property type="component" value="Chromosome 10"/>
</dbReference>
<name>A0ACC2CGF9_DIPCM</name>
<comment type="caution">
    <text evidence="1">The sequence shown here is derived from an EMBL/GenBank/DDBJ whole genome shotgun (WGS) entry which is preliminary data.</text>
</comment>